<name>A0ABS2TGB6_9ACTO</name>
<reference evidence="6" key="1">
    <citation type="submission" date="2021-02" db="EMBL/GenBank/DDBJ databases">
        <title>Leucobacter sp. CX169.</title>
        <authorList>
            <person name="Cheng Y."/>
        </authorList>
    </citation>
    <scope>NUCLEOTIDE SEQUENCE [LARGE SCALE GENOMIC DNA]</scope>
    <source>
        <strain evidence="6">JY899</strain>
    </source>
</reference>
<dbReference type="InterPro" id="IPR025736">
    <property type="entry name" value="PucR_C-HTH_dom"/>
</dbReference>
<dbReference type="InterPro" id="IPR041522">
    <property type="entry name" value="CdaR_GGDEF"/>
</dbReference>
<comment type="caution">
    <text evidence="5">The sequence shown here is derived from an EMBL/GenBank/DDBJ whole genome shotgun (WGS) entry which is preliminary data.</text>
</comment>
<evidence type="ECO:0000313" key="5">
    <source>
        <dbReference type="EMBL" id="MBM9433686.1"/>
    </source>
</evidence>
<dbReference type="EMBL" id="JAFFJS010000005">
    <property type="protein sequence ID" value="MBM9433686.1"/>
    <property type="molecule type" value="Genomic_DNA"/>
</dbReference>
<feature type="domain" description="Putative sugar diacid recognition" evidence="2">
    <location>
        <begin position="7"/>
        <end position="134"/>
    </location>
</feature>
<evidence type="ECO:0000259" key="2">
    <source>
        <dbReference type="Pfam" id="PF05651"/>
    </source>
</evidence>
<comment type="similarity">
    <text evidence="1">Belongs to the CdaR family.</text>
</comment>
<evidence type="ECO:0000313" key="6">
    <source>
        <dbReference type="Proteomes" id="UP000705983"/>
    </source>
</evidence>
<evidence type="ECO:0000259" key="4">
    <source>
        <dbReference type="Pfam" id="PF17853"/>
    </source>
</evidence>
<dbReference type="PANTHER" id="PTHR33744:SF16">
    <property type="entry name" value="CARBOHYDRATE DIACID REGULATOR"/>
    <property type="match status" value="1"/>
</dbReference>
<feature type="domain" description="PucR C-terminal helix-turn-helix" evidence="3">
    <location>
        <begin position="311"/>
        <end position="368"/>
    </location>
</feature>
<protein>
    <submittedName>
        <fullName evidence="5">Helix-turn-helix domain-containing protein</fullName>
    </submittedName>
</protein>
<dbReference type="Proteomes" id="UP000705983">
    <property type="component" value="Unassembled WGS sequence"/>
</dbReference>
<evidence type="ECO:0000259" key="3">
    <source>
        <dbReference type="Pfam" id="PF13556"/>
    </source>
</evidence>
<dbReference type="RefSeq" id="WP_182173753.1">
    <property type="nucleotide sequence ID" value="NZ_CP059676.1"/>
</dbReference>
<dbReference type="Gene3D" id="1.10.10.2840">
    <property type="entry name" value="PucR C-terminal helix-turn-helix domain"/>
    <property type="match status" value="1"/>
</dbReference>
<dbReference type="InterPro" id="IPR042070">
    <property type="entry name" value="PucR_C-HTH_sf"/>
</dbReference>
<dbReference type="Pfam" id="PF17853">
    <property type="entry name" value="GGDEF_2"/>
    <property type="match status" value="1"/>
</dbReference>
<dbReference type="InterPro" id="IPR051448">
    <property type="entry name" value="CdaR-like_regulators"/>
</dbReference>
<organism evidence="5 6">
    <name type="scientific">Flaviflexus equikiangi</name>
    <dbReference type="NCBI Taxonomy" id="2758573"/>
    <lineage>
        <taxon>Bacteria</taxon>
        <taxon>Bacillati</taxon>
        <taxon>Actinomycetota</taxon>
        <taxon>Actinomycetes</taxon>
        <taxon>Actinomycetales</taxon>
        <taxon>Actinomycetaceae</taxon>
        <taxon>Flaviflexus</taxon>
    </lineage>
</organism>
<feature type="domain" description="CdaR GGDEF-like" evidence="4">
    <location>
        <begin position="143"/>
        <end position="263"/>
    </location>
</feature>
<proteinExistence type="inferred from homology"/>
<keyword evidence="6" id="KW-1185">Reference proteome</keyword>
<dbReference type="Pfam" id="PF05651">
    <property type="entry name" value="Diacid_rec"/>
    <property type="match status" value="1"/>
</dbReference>
<gene>
    <name evidence="5" type="ORF">JVW63_08265</name>
</gene>
<sequence length="370" mass="40422">MDISLDNAQRIVSEISSVLGADVNLIDQGAVIIASTDPARVGQHHQGAARIIADQLDRLIITDPDMPGVRPGLNLPIWADGEITGVLGITGDPATFTTPAHVLQKMTEILLRETRSRETAERHTRSYTRFLESWLSGARELSPSLIAEGRDFGIDVSAQYLVVTAQAVARSDHPRQLDIDRVTETVVHAARSRGAITAQIASRIVILFPLDRESTNGLTPTVEWLDQLARRVRASSNLRLAAGVSCLGVSAPEAAEQSMRALRRALHSTIDVQRYDEVTVDVLLSAIPQRERHAFTTRIFSGMPPQVRGELLKSLRAYFDADGSLTRAAEVLHVHKNTLSGRLHRIAETTGLDPRSTGDAAVLWLALQLD</sequence>
<dbReference type="PANTHER" id="PTHR33744">
    <property type="entry name" value="CARBOHYDRATE DIACID REGULATOR"/>
    <property type="match status" value="1"/>
</dbReference>
<dbReference type="InterPro" id="IPR008599">
    <property type="entry name" value="Diacid_rec"/>
</dbReference>
<dbReference type="Pfam" id="PF13556">
    <property type="entry name" value="HTH_30"/>
    <property type="match status" value="1"/>
</dbReference>
<accession>A0ABS2TGB6</accession>
<evidence type="ECO:0000256" key="1">
    <source>
        <dbReference type="ARBA" id="ARBA00006754"/>
    </source>
</evidence>